<reference evidence="3 4" key="1">
    <citation type="submission" date="2019-03" db="EMBL/GenBank/DDBJ databases">
        <title>Genomic Encyclopedia of Type Strains, Phase IV (KMG-IV): sequencing the most valuable type-strain genomes for metagenomic binning, comparative biology and taxonomic classification.</title>
        <authorList>
            <person name="Goeker M."/>
        </authorList>
    </citation>
    <scope>NUCLEOTIDE SEQUENCE [LARGE SCALE GENOMIC DNA]</scope>
    <source>
        <strain evidence="3 4">DSM 1709</strain>
    </source>
</reference>
<protein>
    <submittedName>
        <fullName evidence="3">Malonyl-CoA O-methyltransferase</fullName>
    </submittedName>
</protein>
<dbReference type="GO" id="GO:0032259">
    <property type="term" value="P:methylation"/>
    <property type="evidence" value="ECO:0007669"/>
    <property type="project" value="UniProtKB-KW"/>
</dbReference>
<sequence>MPETDAAERSARRPLDEAALARVLRRLRAADEPPWLHGEVARRMAERLSVIRKQPARVLDWWAATGASRSVLAAAYPSAEVVAVEPETAPAPAASPWWSPRRWGGARAPQVQAEAEVAPGGAELVWANMMLHGVADPQAAMSRWHRALAVDGFLMFSTLGPGTLERLRSIYAEQGWTAPFAPFVDMHDLGDMLVEAGFADPVMDQETITLTWPHAGAAIAELRTLGGNVDASRHPGLRTPRWRQRLEAALVHGAAPGGRPALAFEIVFGHAFRPPPRPRVAPQTAVPLDDLRSMVRAGRRPPG</sequence>
<dbReference type="PANTHER" id="PTHR13090">
    <property type="entry name" value="ARGININE-HYDROXYLASE NDUFAF5, MITOCHONDRIAL"/>
    <property type="match status" value="1"/>
</dbReference>
<dbReference type="Proteomes" id="UP000295106">
    <property type="component" value="Unassembled WGS sequence"/>
</dbReference>
<accession>A0A4R2MDC0</accession>
<proteinExistence type="predicted"/>
<evidence type="ECO:0000256" key="1">
    <source>
        <dbReference type="ARBA" id="ARBA00022603"/>
    </source>
</evidence>
<comment type="caution">
    <text evidence="3">The sequence shown here is derived from an EMBL/GenBank/DDBJ whole genome shotgun (WGS) entry which is preliminary data.</text>
</comment>
<dbReference type="InterPro" id="IPR029063">
    <property type="entry name" value="SAM-dependent_MTases_sf"/>
</dbReference>
<dbReference type="EMBL" id="SLXD01000006">
    <property type="protein sequence ID" value="TCP02464.1"/>
    <property type="molecule type" value="Genomic_DNA"/>
</dbReference>
<dbReference type="OrthoDB" id="9760689at2"/>
<evidence type="ECO:0000313" key="4">
    <source>
        <dbReference type="Proteomes" id="UP000295106"/>
    </source>
</evidence>
<dbReference type="AlphaFoldDB" id="A0A4R2MDC0"/>
<dbReference type="InterPro" id="IPR050602">
    <property type="entry name" value="Malonyl-ACP_OMT"/>
</dbReference>
<dbReference type="GO" id="GO:0008168">
    <property type="term" value="F:methyltransferase activity"/>
    <property type="evidence" value="ECO:0007669"/>
    <property type="project" value="UniProtKB-KW"/>
</dbReference>
<dbReference type="PANTHER" id="PTHR13090:SF1">
    <property type="entry name" value="ARGININE-HYDROXYLASE NDUFAF5, MITOCHONDRIAL"/>
    <property type="match status" value="1"/>
</dbReference>
<keyword evidence="1 3" id="KW-0489">Methyltransferase</keyword>
<dbReference type="Pfam" id="PF13489">
    <property type="entry name" value="Methyltransf_23"/>
    <property type="match status" value="1"/>
</dbReference>
<evidence type="ECO:0000313" key="3">
    <source>
        <dbReference type="EMBL" id="TCP02464.1"/>
    </source>
</evidence>
<dbReference type="SUPFAM" id="SSF53335">
    <property type="entry name" value="S-adenosyl-L-methionine-dependent methyltransferases"/>
    <property type="match status" value="1"/>
</dbReference>
<organism evidence="3 4">
    <name type="scientific">Rubrivivax gelatinosus</name>
    <name type="common">Rhodocyclus gelatinosus</name>
    <name type="synonym">Rhodopseudomonas gelatinosa</name>
    <dbReference type="NCBI Taxonomy" id="28068"/>
    <lineage>
        <taxon>Bacteria</taxon>
        <taxon>Pseudomonadati</taxon>
        <taxon>Pseudomonadota</taxon>
        <taxon>Betaproteobacteria</taxon>
        <taxon>Burkholderiales</taxon>
        <taxon>Sphaerotilaceae</taxon>
        <taxon>Rubrivivax</taxon>
    </lineage>
</organism>
<dbReference type="Gene3D" id="3.40.50.150">
    <property type="entry name" value="Vaccinia Virus protein VP39"/>
    <property type="match status" value="1"/>
</dbReference>
<evidence type="ECO:0000256" key="2">
    <source>
        <dbReference type="ARBA" id="ARBA00022679"/>
    </source>
</evidence>
<dbReference type="RefSeq" id="WP_132646947.1">
    <property type="nucleotide sequence ID" value="NZ_CP181386.1"/>
</dbReference>
<keyword evidence="2 3" id="KW-0808">Transferase</keyword>
<gene>
    <name evidence="3" type="ORF">EV684_10625</name>
</gene>
<dbReference type="GeneID" id="99683427"/>
<name>A0A4R2MDC0_RUBGE</name>